<dbReference type="CDD" id="cd24079">
    <property type="entry name" value="ASKHA_NBD_PG1100-like"/>
    <property type="match status" value="1"/>
</dbReference>
<comment type="caution">
    <text evidence="1">The sequence shown here is derived from an EMBL/GenBank/DDBJ whole genome shotgun (WGS) entry which is preliminary data.</text>
</comment>
<dbReference type="InterPro" id="IPR052519">
    <property type="entry name" value="Euk-type_GlcNAc_Kinase"/>
</dbReference>
<dbReference type="SUPFAM" id="SSF53067">
    <property type="entry name" value="Actin-like ATPase domain"/>
    <property type="match status" value="2"/>
</dbReference>
<dbReference type="EMBL" id="JRAK01000091">
    <property type="protein sequence ID" value="KGN87077.1"/>
    <property type="molecule type" value="Genomic_DNA"/>
</dbReference>
<organism evidence="1 2">
    <name type="scientific">Porphyromonas gulae</name>
    <dbReference type="NCBI Taxonomy" id="111105"/>
    <lineage>
        <taxon>Bacteria</taxon>
        <taxon>Pseudomonadati</taxon>
        <taxon>Bacteroidota</taxon>
        <taxon>Bacteroidia</taxon>
        <taxon>Bacteroidales</taxon>
        <taxon>Porphyromonadaceae</taxon>
        <taxon>Porphyromonas</taxon>
    </lineage>
</organism>
<gene>
    <name evidence="1" type="ORF">HR15_06755</name>
</gene>
<dbReference type="Gene3D" id="3.30.420.40">
    <property type="match status" value="2"/>
</dbReference>
<sequence>MILIGDSGSTKTDWCMAKEGKSLGRFQTSGINPFQQDRDEIDTALCSEVLPAIGPKATSIRAVHFYGAGCTPAKAPILYEALGGMLPCCGRIEVAGDMLGAARALCGDTEGIACILGTGSNSCLFDGREIKANVSPLGYILGDEGSGAVLGRLFIGSLLKGQMPEGLCEAFLQEYDLTSADIIESVYRKPFPNRFLAGFSPFIAQHLDIPAVYSLVQNSFDDFLVRNVLRYNRPELPIHFIGSVAFHYREVLSSVIEKRGLTLGSVLQSPMEGLIQYHCNDHV</sequence>
<dbReference type="PANTHER" id="PTHR43190">
    <property type="entry name" value="N-ACETYL-D-GLUCOSAMINE KINASE"/>
    <property type="match status" value="1"/>
</dbReference>
<evidence type="ECO:0000313" key="1">
    <source>
        <dbReference type="EMBL" id="KGN87077.1"/>
    </source>
</evidence>
<dbReference type="RefSeq" id="WP_039425149.1">
    <property type="nucleotide sequence ID" value="NZ_JRAK01000091.1"/>
</dbReference>
<evidence type="ECO:0000313" key="2">
    <source>
        <dbReference type="Proteomes" id="UP000030146"/>
    </source>
</evidence>
<proteinExistence type="predicted"/>
<dbReference type="InterPro" id="IPR043129">
    <property type="entry name" value="ATPase_NBD"/>
</dbReference>
<accession>A0A0A2FAE7</accession>
<dbReference type="Proteomes" id="UP000030146">
    <property type="component" value="Unassembled WGS sequence"/>
</dbReference>
<keyword evidence="2" id="KW-1185">Reference proteome</keyword>
<reference evidence="1 2" key="1">
    <citation type="submission" date="2014-08" db="EMBL/GenBank/DDBJ databases">
        <title>Porphyromonas gulae strain:COT-052_OH3439 Genome sequencing.</title>
        <authorList>
            <person name="Wallis C."/>
            <person name="Deusch O."/>
            <person name="O'Flynn C."/>
            <person name="Davis I."/>
            <person name="Jospin G."/>
            <person name="Darling A.E."/>
            <person name="Coil D.A."/>
            <person name="Alexiev A."/>
            <person name="Horsfall A."/>
            <person name="Kirkwood N."/>
            <person name="Harris S."/>
            <person name="Eisen J.A."/>
        </authorList>
    </citation>
    <scope>NUCLEOTIDE SEQUENCE [LARGE SCALE GENOMIC DNA]</scope>
    <source>
        <strain evidence="2">COT-052 OH3439</strain>
    </source>
</reference>
<protein>
    <submittedName>
        <fullName evidence="1">ATPase</fullName>
    </submittedName>
</protein>
<dbReference type="AlphaFoldDB" id="A0A0A2FAE7"/>
<dbReference type="PANTHER" id="PTHR43190:SF3">
    <property type="entry name" value="N-ACETYL-D-GLUCOSAMINE KINASE"/>
    <property type="match status" value="1"/>
</dbReference>
<dbReference type="Gene3D" id="1.10.720.160">
    <property type="match status" value="1"/>
</dbReference>
<name>A0A0A2FAE7_9PORP</name>